<evidence type="ECO:0000313" key="1">
    <source>
        <dbReference type="EMBL" id="KAJ0171118.1"/>
    </source>
</evidence>
<protein>
    <submittedName>
        <fullName evidence="1">Uncharacterized protein</fullName>
    </submittedName>
</protein>
<dbReference type="EMBL" id="CM034411">
    <property type="protein sequence ID" value="KAJ0171118.1"/>
    <property type="molecule type" value="Genomic_DNA"/>
</dbReference>
<dbReference type="Proteomes" id="UP000824533">
    <property type="component" value="Linkage Group LG25"/>
</dbReference>
<evidence type="ECO:0000313" key="2">
    <source>
        <dbReference type="Proteomes" id="UP000824533"/>
    </source>
</evidence>
<keyword evidence="2" id="KW-1185">Reference proteome</keyword>
<reference evidence="1 2" key="1">
    <citation type="journal article" date="2021" name="Front. Genet.">
        <title>Chromosome-Level Genome Assembly Reveals Significant Gene Expansion in the Toll and IMD Signaling Pathways of Dendrolimus kikuchii.</title>
        <authorList>
            <person name="Zhou J."/>
            <person name="Wu P."/>
            <person name="Xiong Z."/>
            <person name="Liu N."/>
            <person name="Zhao N."/>
            <person name="Ji M."/>
            <person name="Qiu Y."/>
            <person name="Yang B."/>
        </authorList>
    </citation>
    <scope>NUCLEOTIDE SEQUENCE [LARGE SCALE GENOMIC DNA]</scope>
    <source>
        <strain evidence="1">Ann1</strain>
    </source>
</reference>
<organism evidence="1 2">
    <name type="scientific">Dendrolimus kikuchii</name>
    <dbReference type="NCBI Taxonomy" id="765133"/>
    <lineage>
        <taxon>Eukaryota</taxon>
        <taxon>Metazoa</taxon>
        <taxon>Ecdysozoa</taxon>
        <taxon>Arthropoda</taxon>
        <taxon>Hexapoda</taxon>
        <taxon>Insecta</taxon>
        <taxon>Pterygota</taxon>
        <taxon>Neoptera</taxon>
        <taxon>Endopterygota</taxon>
        <taxon>Lepidoptera</taxon>
        <taxon>Glossata</taxon>
        <taxon>Ditrysia</taxon>
        <taxon>Bombycoidea</taxon>
        <taxon>Lasiocampidae</taxon>
        <taxon>Dendrolimus</taxon>
    </lineage>
</organism>
<gene>
    <name evidence="1" type="ORF">K1T71_013317</name>
</gene>
<proteinExistence type="predicted"/>
<name>A0ACC1CHW0_9NEOP</name>
<sequence>MKNNKISSILSRQAIKDSLYGYKQIFATFASCLLFMTSGVTFGYTGVLLPQLREDTEYPYDKNLDSWIASISPLAMMAGCIGSGILSDALGRKTGQLIVIFPFIAGWLIMSFAQNNAVMLLGRFITGFCTGAVRPTTMVYIGEITSPKHRGVALACPTLAVHLQLE</sequence>
<accession>A0ACC1CHW0</accession>
<comment type="caution">
    <text evidence="1">The sequence shown here is derived from an EMBL/GenBank/DDBJ whole genome shotgun (WGS) entry which is preliminary data.</text>
</comment>